<dbReference type="InterPro" id="IPR010071">
    <property type="entry name" value="AA_adenyl_dom"/>
</dbReference>
<dbReference type="GO" id="GO:0044550">
    <property type="term" value="P:secondary metabolite biosynthetic process"/>
    <property type="evidence" value="ECO:0007669"/>
    <property type="project" value="TreeGrafter"/>
</dbReference>
<evidence type="ECO:0000313" key="5">
    <source>
        <dbReference type="EMBL" id="RAX37409.1"/>
    </source>
</evidence>
<dbReference type="Gene3D" id="2.30.38.10">
    <property type="entry name" value="Luciferase, Domain 3"/>
    <property type="match status" value="1"/>
</dbReference>
<dbReference type="InterPro" id="IPR045851">
    <property type="entry name" value="AMP-bd_C_sf"/>
</dbReference>
<dbReference type="Pfam" id="PF13193">
    <property type="entry name" value="AMP-binding_C"/>
    <property type="match status" value="1"/>
</dbReference>
<dbReference type="Gene3D" id="3.40.50.980">
    <property type="match status" value="2"/>
</dbReference>
<dbReference type="AlphaFoldDB" id="A0A329Y0F8"/>
<dbReference type="SUPFAM" id="SSF47336">
    <property type="entry name" value="ACP-like"/>
    <property type="match status" value="1"/>
</dbReference>
<name>A0A329Y0F8_RHITR</name>
<dbReference type="NCBIfam" id="TIGR01733">
    <property type="entry name" value="AA-adenyl-dom"/>
    <property type="match status" value="1"/>
</dbReference>
<dbReference type="EMBL" id="QMKK01000061">
    <property type="protein sequence ID" value="RAX37409.1"/>
    <property type="molecule type" value="Genomic_DNA"/>
</dbReference>
<dbReference type="Gene3D" id="1.10.1200.10">
    <property type="entry name" value="ACP-like"/>
    <property type="match status" value="1"/>
</dbReference>
<dbReference type="InterPro" id="IPR020845">
    <property type="entry name" value="AMP-binding_CS"/>
</dbReference>
<proteinExistence type="predicted"/>
<dbReference type="RefSeq" id="WP_112345676.1">
    <property type="nucleotide sequence ID" value="NZ_QMKK01000061.1"/>
</dbReference>
<keyword evidence="2" id="KW-0597">Phosphoprotein</keyword>
<dbReference type="GO" id="GO:0031177">
    <property type="term" value="F:phosphopantetheine binding"/>
    <property type="evidence" value="ECO:0007669"/>
    <property type="project" value="InterPro"/>
</dbReference>
<dbReference type="Gene3D" id="3.30.300.30">
    <property type="match status" value="1"/>
</dbReference>
<dbReference type="PROSITE" id="PS00455">
    <property type="entry name" value="AMP_BINDING"/>
    <property type="match status" value="1"/>
</dbReference>
<dbReference type="OrthoDB" id="9803968at2"/>
<dbReference type="SUPFAM" id="SSF56801">
    <property type="entry name" value="Acetyl-CoA synthetase-like"/>
    <property type="match status" value="1"/>
</dbReference>
<evidence type="ECO:0000259" key="4">
    <source>
        <dbReference type="PROSITE" id="PS50075"/>
    </source>
</evidence>
<protein>
    <submittedName>
        <fullName evidence="5">Thioester reductase</fullName>
    </submittedName>
</protein>
<dbReference type="PRINTS" id="PR00154">
    <property type="entry name" value="AMPBINDING"/>
</dbReference>
<dbReference type="InterPro" id="IPR009081">
    <property type="entry name" value="PP-bd_ACP"/>
</dbReference>
<gene>
    <name evidence="5" type="ORF">DQ393_31900</name>
</gene>
<evidence type="ECO:0000256" key="2">
    <source>
        <dbReference type="ARBA" id="ARBA00022553"/>
    </source>
</evidence>
<dbReference type="Pfam" id="PF00501">
    <property type="entry name" value="AMP-binding"/>
    <property type="match status" value="1"/>
</dbReference>
<evidence type="ECO:0000256" key="3">
    <source>
        <dbReference type="ARBA" id="ARBA00022723"/>
    </source>
</evidence>
<dbReference type="InterPro" id="IPR020459">
    <property type="entry name" value="AMP-binding"/>
</dbReference>
<dbReference type="PROSITE" id="PS50075">
    <property type="entry name" value="CARRIER"/>
    <property type="match status" value="1"/>
</dbReference>
<evidence type="ECO:0000313" key="6">
    <source>
        <dbReference type="Proteomes" id="UP000251205"/>
    </source>
</evidence>
<keyword evidence="1" id="KW-0596">Phosphopantetheine</keyword>
<dbReference type="InterPro" id="IPR036736">
    <property type="entry name" value="ACP-like_sf"/>
</dbReference>
<organism evidence="5 6">
    <name type="scientific">Rhizobium tropici</name>
    <dbReference type="NCBI Taxonomy" id="398"/>
    <lineage>
        <taxon>Bacteria</taxon>
        <taxon>Pseudomonadati</taxon>
        <taxon>Pseudomonadota</taxon>
        <taxon>Alphaproteobacteria</taxon>
        <taxon>Hyphomicrobiales</taxon>
        <taxon>Rhizobiaceae</taxon>
        <taxon>Rhizobium/Agrobacterium group</taxon>
        <taxon>Rhizobium</taxon>
    </lineage>
</organism>
<dbReference type="SMART" id="SM00823">
    <property type="entry name" value="PKS_PP"/>
    <property type="match status" value="1"/>
</dbReference>
<dbReference type="Pfam" id="PF00550">
    <property type="entry name" value="PP-binding"/>
    <property type="match status" value="1"/>
</dbReference>
<evidence type="ECO:0000256" key="1">
    <source>
        <dbReference type="ARBA" id="ARBA00022450"/>
    </source>
</evidence>
<dbReference type="GO" id="GO:0043041">
    <property type="term" value="P:amino acid activation for nonribosomal peptide biosynthetic process"/>
    <property type="evidence" value="ECO:0007669"/>
    <property type="project" value="TreeGrafter"/>
</dbReference>
<dbReference type="GO" id="GO:0005737">
    <property type="term" value="C:cytoplasm"/>
    <property type="evidence" value="ECO:0007669"/>
    <property type="project" value="TreeGrafter"/>
</dbReference>
<dbReference type="InterPro" id="IPR000873">
    <property type="entry name" value="AMP-dep_synth/lig_dom"/>
</dbReference>
<keyword evidence="3" id="KW-0479">Metal-binding</keyword>
<dbReference type="InterPro" id="IPR020806">
    <property type="entry name" value="PKS_PP-bd"/>
</dbReference>
<sequence>MIDREAQAEAGSAAGLHYDRNLCLHEMLRMQARATPEATALVFGDARLSYRDLDRISDALALHLVRIGVHRADIIGLFLPRSANAIICKIAILKAGGAYLPLDPALPVDHLDFVIGECLPKVIFVDSAFGDKLCNVPSMNAKVIEANAIIAEMASQPRVAPPATAITGADLAYIMYTSGSTGRPKGTMICHRSIARVALDQNYADFRRDDVILHAATISFDASTFEIWGALLNGCTMAIMPDGDFSISRLSDFMRATDVSISFLTTGLFNLFADHVRAPLPKLRHVLFGGEVGSVVHARRFLEHHPGCKLTNIYGPTETTVFATAFPVLPSFSGGELPIGKAIAHTGVAILNEELRIVPPGIEGQLAISGDGLAIAYFKRPELTEQKFVTIATKDGATRFYLTGDVASMKPDGTVTFKGRRDRQVKINGKRIELDEIETALRRDPRLADGIVLCHVQGENLKRIVAYLCPKESHVGAGADLVQGVMATLRMALPAYMIPSAAVIVDTLPLTAAGKVDRSKLLPPPVDMQTKPMDTRSRTEELLTTLWQDALSLTGVDVDRNFFDLGGTSLQLMEIHAGLEEALGRPIDVVALLHHPTIRELALYLDGRTAGPTRIAAAAQRAALQKKAISHMRRSSL</sequence>
<dbReference type="Proteomes" id="UP000251205">
    <property type="component" value="Unassembled WGS sequence"/>
</dbReference>
<dbReference type="PANTHER" id="PTHR45527">
    <property type="entry name" value="NONRIBOSOMAL PEPTIDE SYNTHETASE"/>
    <property type="match status" value="1"/>
</dbReference>
<dbReference type="PANTHER" id="PTHR45527:SF1">
    <property type="entry name" value="FATTY ACID SYNTHASE"/>
    <property type="match status" value="1"/>
</dbReference>
<accession>A0A329Y0F8</accession>
<dbReference type="CDD" id="cd12117">
    <property type="entry name" value="A_NRPS_Srf_like"/>
    <property type="match status" value="1"/>
</dbReference>
<reference evidence="5 6" key="1">
    <citation type="submission" date="2018-06" db="EMBL/GenBank/DDBJ databases">
        <title>Whole Genome Sequence of an efficient microsymbiont, Rhizobium tropici.</title>
        <authorList>
            <person name="Srinivasan R."/>
            <person name="Singh H.V."/>
            <person name="Srivastava R."/>
            <person name="Kumari B."/>
            <person name="Radhakrishna A."/>
        </authorList>
    </citation>
    <scope>NUCLEOTIDE SEQUENCE [LARGE SCALE GENOMIC DNA]</scope>
    <source>
        <strain evidence="5 6">IGFRI Rhizo-19</strain>
    </source>
</reference>
<feature type="domain" description="Carrier" evidence="4">
    <location>
        <begin position="534"/>
        <end position="609"/>
    </location>
</feature>
<dbReference type="GO" id="GO:0046872">
    <property type="term" value="F:metal ion binding"/>
    <property type="evidence" value="ECO:0007669"/>
    <property type="project" value="UniProtKB-KW"/>
</dbReference>
<dbReference type="InterPro" id="IPR025110">
    <property type="entry name" value="AMP-bd_C"/>
</dbReference>
<comment type="caution">
    <text evidence="5">The sequence shown here is derived from an EMBL/GenBank/DDBJ whole genome shotgun (WGS) entry which is preliminary data.</text>
</comment>